<keyword evidence="8" id="KW-0325">Glycoprotein</keyword>
<dbReference type="Gene3D" id="3.80.10.10">
    <property type="entry name" value="Ribonuclease Inhibitor"/>
    <property type="match status" value="4"/>
</dbReference>
<evidence type="ECO:0000256" key="1">
    <source>
        <dbReference type="ARBA" id="ARBA00004479"/>
    </source>
</evidence>
<evidence type="ECO:0000313" key="11">
    <source>
        <dbReference type="RefSeq" id="XP_010911650.3"/>
    </source>
</evidence>
<keyword evidence="2" id="KW-0433">Leucine-rich repeat</keyword>
<evidence type="ECO:0000256" key="8">
    <source>
        <dbReference type="ARBA" id="ARBA00023180"/>
    </source>
</evidence>
<dbReference type="InterPro" id="IPR046956">
    <property type="entry name" value="RLP23-like"/>
</dbReference>
<keyword evidence="7" id="KW-0472">Membrane</keyword>
<evidence type="ECO:0000259" key="9">
    <source>
        <dbReference type="Pfam" id="PF08263"/>
    </source>
</evidence>
<evidence type="ECO:0000256" key="5">
    <source>
        <dbReference type="ARBA" id="ARBA00022737"/>
    </source>
</evidence>
<dbReference type="Pfam" id="PF08263">
    <property type="entry name" value="LRRNT_2"/>
    <property type="match status" value="1"/>
</dbReference>
<dbReference type="Pfam" id="PF00560">
    <property type="entry name" value="LRR_1"/>
    <property type="match status" value="5"/>
</dbReference>
<sequence length="488" mass="53725">MVYPFHFNFFKLASGLPLMAGGGSNKRSLIKERVMLIGFLLCVGVIPCCLCLDSGGGSKVGGSCIESERRALLAIKAAIYDPGEWLSSWTGQDCCRWRGVGCDNTSGHVVKLNLRYPYDFYEVQVYGVGKFPQPSKVHPSISSLIYLRYLDLSMNNFSGAPIPEFIGSLVHLEYLDLSKAWFSGPIPGQIGNLSSLRYLDLRGGYPFLDKWSGLTEYYPIALRVNGLQWLSGIPSLQYLDLSFANLSMASNWLHEINMHPSLLALKLLDTGLPGIPSTLQHVNFTSLTIFDLSDNDFQSAFPRWLLNISSLVHLDLSNCRFHGRLPIILDMLGNHSQLTHLALGGNQISGEMPETIGNFAHLQVLGLSDNNIAGQIPKNISMLCNLQDLDLSINSIGGEIISLIEGFSKCINNKLDGRSFLQSLEFLDLSYNAFGGAVPESLGQLSALMILDLSSNTFTGYLTEVHFSNLTGLDYLDLSYNSLKSEPK</sequence>
<organism evidence="10 11">
    <name type="scientific">Elaeis guineensis var. tenera</name>
    <name type="common">Oil palm</name>
    <dbReference type="NCBI Taxonomy" id="51953"/>
    <lineage>
        <taxon>Eukaryota</taxon>
        <taxon>Viridiplantae</taxon>
        <taxon>Streptophyta</taxon>
        <taxon>Embryophyta</taxon>
        <taxon>Tracheophyta</taxon>
        <taxon>Spermatophyta</taxon>
        <taxon>Magnoliopsida</taxon>
        <taxon>Liliopsida</taxon>
        <taxon>Arecaceae</taxon>
        <taxon>Arecoideae</taxon>
        <taxon>Cocoseae</taxon>
        <taxon>Elaeidinae</taxon>
        <taxon>Elaeis</taxon>
    </lineage>
</organism>
<dbReference type="InterPro" id="IPR001611">
    <property type="entry name" value="Leu-rich_rpt"/>
</dbReference>
<dbReference type="KEGG" id="egu:105037714"/>
<dbReference type="PRINTS" id="PR00019">
    <property type="entry name" value="LEURICHRPT"/>
</dbReference>
<accession>A0A6I9QP20</accession>
<keyword evidence="6" id="KW-1133">Transmembrane helix</keyword>
<dbReference type="PANTHER" id="PTHR48063:SF112">
    <property type="entry name" value="RECEPTOR LIKE PROTEIN 30-LIKE"/>
    <property type="match status" value="1"/>
</dbReference>
<dbReference type="PANTHER" id="PTHR48063">
    <property type="entry name" value="LRR RECEPTOR-LIKE KINASE"/>
    <property type="match status" value="1"/>
</dbReference>
<evidence type="ECO:0000313" key="10">
    <source>
        <dbReference type="Proteomes" id="UP000504607"/>
    </source>
</evidence>
<dbReference type="SUPFAM" id="SSF52047">
    <property type="entry name" value="RNI-like"/>
    <property type="match status" value="1"/>
</dbReference>
<dbReference type="InParanoid" id="A0A6I9QP20"/>
<evidence type="ECO:0000256" key="3">
    <source>
        <dbReference type="ARBA" id="ARBA00022692"/>
    </source>
</evidence>
<dbReference type="GO" id="GO:0016020">
    <property type="term" value="C:membrane"/>
    <property type="evidence" value="ECO:0007669"/>
    <property type="project" value="UniProtKB-SubCell"/>
</dbReference>
<dbReference type="InterPro" id="IPR013210">
    <property type="entry name" value="LRR_N_plant-typ"/>
</dbReference>
<keyword evidence="5" id="KW-0677">Repeat</keyword>
<evidence type="ECO:0000256" key="7">
    <source>
        <dbReference type="ARBA" id="ARBA00023136"/>
    </source>
</evidence>
<evidence type="ECO:0000256" key="4">
    <source>
        <dbReference type="ARBA" id="ARBA00022729"/>
    </source>
</evidence>
<feature type="domain" description="Leucine-rich repeat-containing N-terminal plant-type" evidence="9">
    <location>
        <begin position="66"/>
        <end position="103"/>
    </location>
</feature>
<evidence type="ECO:0000256" key="6">
    <source>
        <dbReference type="ARBA" id="ARBA00022989"/>
    </source>
</evidence>
<gene>
    <name evidence="11" type="primary">LOC105037714</name>
</gene>
<keyword evidence="4" id="KW-0732">Signal</keyword>
<dbReference type="Proteomes" id="UP000504607">
    <property type="component" value="Unplaced"/>
</dbReference>
<dbReference type="FunFam" id="3.80.10.10:FF:000041">
    <property type="entry name" value="LRR receptor-like serine/threonine-protein kinase ERECTA"/>
    <property type="match status" value="1"/>
</dbReference>
<dbReference type="OrthoDB" id="686342at2759"/>
<evidence type="ECO:0000256" key="2">
    <source>
        <dbReference type="ARBA" id="ARBA00022614"/>
    </source>
</evidence>
<comment type="subcellular location">
    <subcellularLocation>
        <location evidence="1">Membrane</location>
        <topology evidence="1">Single-pass type I membrane protein</topology>
    </subcellularLocation>
</comment>
<keyword evidence="10" id="KW-1185">Reference proteome</keyword>
<dbReference type="InterPro" id="IPR032675">
    <property type="entry name" value="LRR_dom_sf"/>
</dbReference>
<proteinExistence type="predicted"/>
<dbReference type="AlphaFoldDB" id="A0A6I9QP20"/>
<name>A0A6I9QP20_ELAGV</name>
<dbReference type="Pfam" id="PF13855">
    <property type="entry name" value="LRR_8"/>
    <property type="match status" value="1"/>
</dbReference>
<protein>
    <submittedName>
        <fullName evidence="11">Receptor-like protein EIX1</fullName>
    </submittedName>
</protein>
<keyword evidence="3" id="KW-0812">Transmembrane</keyword>
<dbReference type="RefSeq" id="XP_010911650.3">
    <property type="nucleotide sequence ID" value="XM_010913348.3"/>
</dbReference>
<reference evidence="11" key="1">
    <citation type="submission" date="2025-08" db="UniProtKB">
        <authorList>
            <consortium name="RefSeq"/>
        </authorList>
    </citation>
    <scope>IDENTIFICATION</scope>
</reference>